<name>A0A1I9SCP3_9CAUD</name>
<dbReference type="EMBL" id="KX670786">
    <property type="protein sequence ID" value="AOZ64620.1"/>
    <property type="molecule type" value="Genomic_DNA"/>
</dbReference>
<reference evidence="1 2" key="1">
    <citation type="submission" date="2016-08" db="EMBL/GenBank/DDBJ databases">
        <authorList>
            <person name="Conboy A.J."/>
            <person name="Conboy D.B."/>
            <person name="Dunbar D."/>
            <person name="Moy E.A."/>
            <person name="Hughes L.E."/>
            <person name="Garlena R.A."/>
            <person name="Russell D.A."/>
            <person name="Pope W.H."/>
            <person name="Jacobs-Sera D."/>
            <person name="Hendrix R.W."/>
            <person name="Hatfull G.F."/>
        </authorList>
    </citation>
    <scope>NUCLEOTIDE SEQUENCE [LARGE SCALE GENOMIC DNA]</scope>
</reference>
<evidence type="ECO:0000313" key="2">
    <source>
        <dbReference type="Proteomes" id="UP000224097"/>
    </source>
</evidence>
<gene>
    <name evidence="1" type="ORF">SEA_CHUBSTER_68</name>
</gene>
<organism evidence="1 2">
    <name type="scientific">Arthrobacter phage Chubster</name>
    <dbReference type="NCBI Taxonomy" id="1897527"/>
    <lineage>
        <taxon>Viruses</taxon>
        <taxon>Duplodnaviria</taxon>
        <taxon>Heunggongvirae</taxon>
        <taxon>Uroviricota</taxon>
        <taxon>Caudoviricetes</taxon>
        <taxon>Klausavirus</taxon>
        <taxon>Klausavirus princesstrina</taxon>
    </lineage>
</organism>
<proteinExistence type="predicted"/>
<sequence length="180" mass="20216">MPKIATARQRIMEYLRQRRNQSRDLGNTIHVSYTDPKGEPAELLISDIEEIMQTTTGLPDWTYFYAFHAAYAALRAHEAWTMGRGEDLTGNGIKSHKISCVGCPAGWHTYALSAEDARELFTGHQANIVATHLRDSFQNPDKAEEQQVILDRVWHEGREVGIDECAGDLKNAKSPYGVAE</sequence>
<dbReference type="Proteomes" id="UP000224097">
    <property type="component" value="Segment"/>
</dbReference>
<accession>A0A1I9SCP3</accession>
<protein>
    <submittedName>
        <fullName evidence="1">Uncharacterized protein</fullName>
    </submittedName>
</protein>
<evidence type="ECO:0000313" key="1">
    <source>
        <dbReference type="EMBL" id="AOZ64620.1"/>
    </source>
</evidence>